<keyword evidence="2" id="KW-1185">Reference proteome</keyword>
<comment type="caution">
    <text evidence="1">The sequence shown here is derived from an EMBL/GenBank/DDBJ whole genome shotgun (WGS) entry which is preliminary data.</text>
</comment>
<proteinExistence type="predicted"/>
<reference evidence="1" key="1">
    <citation type="submission" date="2020-04" db="EMBL/GenBank/DDBJ databases">
        <authorList>
            <person name="Broberg M."/>
        </authorList>
    </citation>
    <scope>NUCLEOTIDE SEQUENCE</scope>
</reference>
<evidence type="ECO:0000313" key="2">
    <source>
        <dbReference type="Proteomes" id="UP000836387"/>
    </source>
</evidence>
<reference evidence="1" key="2">
    <citation type="submission" date="2021-10" db="EMBL/GenBank/DDBJ databases">
        <authorList>
            <person name="Piombo E."/>
        </authorList>
    </citation>
    <scope>NUCLEOTIDE SEQUENCE</scope>
</reference>
<dbReference type="Proteomes" id="UP000836387">
    <property type="component" value="Unassembled WGS sequence"/>
</dbReference>
<accession>A0ACA9TQD4</accession>
<protein>
    <submittedName>
        <fullName evidence="1">Uncharacterized protein</fullName>
    </submittedName>
</protein>
<gene>
    <name evidence="1" type="ORF">CRV2_00000258</name>
</gene>
<organism evidence="1 2">
    <name type="scientific">Clonostachys rosea f. rosea IK726</name>
    <dbReference type="NCBI Taxonomy" id="1349383"/>
    <lineage>
        <taxon>Eukaryota</taxon>
        <taxon>Fungi</taxon>
        <taxon>Dikarya</taxon>
        <taxon>Ascomycota</taxon>
        <taxon>Pezizomycotina</taxon>
        <taxon>Sordariomycetes</taxon>
        <taxon>Hypocreomycetidae</taxon>
        <taxon>Hypocreales</taxon>
        <taxon>Bionectriaceae</taxon>
        <taxon>Clonostachys</taxon>
    </lineage>
</organism>
<evidence type="ECO:0000313" key="1">
    <source>
        <dbReference type="EMBL" id="CAG9943104.1"/>
    </source>
</evidence>
<name>A0ACA9TQD4_BIOOC</name>
<dbReference type="EMBL" id="CADEHS020000007">
    <property type="protein sequence ID" value="CAG9943104.1"/>
    <property type="molecule type" value="Genomic_DNA"/>
</dbReference>
<sequence>MAEPSPINTSPIERLPSELVAQIAVSSVWGPDYSSSLEDFSALARTSGHFYSILNPLLYQHNFTHDQPYQSCVLWAAEHGNIDTLKRARSYGADLNIDGSRDERDFIIPLRSLPGRYIATALHLSIRYDNMDIFNYLLDENVDMEVPSRGLCSCMVGGDPETYPLHAALSHSTNPRFAQELIAKGAYRVAEQVPAIAYMENMEEHSKAIERLLQRSEPLAMGASLQYAVKNKRSDLVRELLEKGANITYRNPASGETALHVALDDQDTDLEVLKLLLAHPEAPLAITDNYGALPIHLCASKLALVEAMKLLLAHPNIDPLASDRTGATAFDIAAKSDSAPMFSLLVRHPAVNPYDEEQWPGYKPLHLALECIVDSLDIVKFLLAQPEARISLPGIDMETPLHICAGNPALFEHAKLLLAHPTCSFERPQSDVDISGTTPLLYAVGSGSIPMMELILSQPDIDVSAADETGQTPLHVCASTPALFEIAQRLLAHPSIKPSRGDELGATPLFYAAKSGYLPMIKLLLTQPGINVSEANNLGQTPLHVCAANPELLEATRILLAHPDIQTTVTDADDMPPLAFAVESGSIAMFDLIANRPEVDISSLFSDGRNVLHMVCSSEETEDSKRLAEDLLDRGVPINDGLETWGSPLYCAMEKRNFDIALMLLSRGADPKLEIDAAHRWGPLHHLLWKPHPRQTELLRELLAKGVEVDRRTVDYANLSRDTIVFDFGGTPLAFALFGAKNVECMKLLLRAGARARAMSGSAEQGKEQSIIATLFQTFPDDTTTEEDFENIKEGVVLLLKRATDIGRFGEGATALELASDAAHYAENWALLNLLMEHATILNVDPDYVQELSDDYEPEAVEIKAALAKFKKELLAEPV</sequence>